<evidence type="ECO:0000313" key="7">
    <source>
        <dbReference type="EMBL" id="ODV61364.1"/>
    </source>
</evidence>
<dbReference type="Gene3D" id="2.30.29.30">
    <property type="entry name" value="Pleckstrin-homology domain (PH domain)/Phosphotyrosine-binding domain (PTB)"/>
    <property type="match status" value="1"/>
</dbReference>
<dbReference type="RefSeq" id="XP_020047671.1">
    <property type="nucleotide sequence ID" value="XM_020191720.1"/>
</dbReference>
<gene>
    <name evidence="7" type="ORF">ASCRUDRAFT_69869</name>
</gene>
<dbReference type="OrthoDB" id="19714at2759"/>
<protein>
    <recommendedName>
        <fullName evidence="4">Protein LOT5</fullName>
    </recommendedName>
</protein>
<evidence type="ECO:0000256" key="1">
    <source>
        <dbReference type="ARBA" id="ARBA00004123"/>
    </source>
</evidence>
<evidence type="ECO:0000256" key="4">
    <source>
        <dbReference type="ARBA" id="ARBA00015935"/>
    </source>
</evidence>
<name>A0A1D2VI91_9ASCO</name>
<dbReference type="InParanoid" id="A0A1D2VI91"/>
<dbReference type="STRING" id="1344418.A0A1D2VI91"/>
<sequence>MDKSRKSGEILVKPSIENIDPFKTYQFQTPKFYSLQENPILYGGSRDWILNINTFQEKSIKCDLFVLHTSFIIWFNDLNKGLELIYQDIILHAVQGTSSLYLQIEFNNEIKSLLEHLDILITNENDYEYNFVEFNFTTSHDKQKDSSIKEDLFTITNFDEDVINNPVQSVYNALSKCTAFHGDPTEDSDCDFMEQDEIDNDVDIAGPSLDQLKYSLKNYGQADDIDDIEDIDDIAEIFDNNDNNTHQNMFKSALDVEINSGCENAKIRPRNSELQLDNVKKAKIVENGKK</sequence>
<dbReference type="EMBL" id="KV454479">
    <property type="protein sequence ID" value="ODV61364.1"/>
    <property type="molecule type" value="Genomic_DNA"/>
</dbReference>
<proteinExistence type="inferred from homology"/>
<dbReference type="Proteomes" id="UP000095038">
    <property type="component" value="Unassembled WGS sequence"/>
</dbReference>
<evidence type="ECO:0000256" key="3">
    <source>
        <dbReference type="ARBA" id="ARBA00006172"/>
    </source>
</evidence>
<dbReference type="GO" id="GO:0034715">
    <property type="term" value="C:pICln-Sm protein complex"/>
    <property type="evidence" value="ECO:0007669"/>
    <property type="project" value="TreeGrafter"/>
</dbReference>
<reference evidence="8" key="1">
    <citation type="submission" date="2016-05" db="EMBL/GenBank/DDBJ databases">
        <title>Comparative genomics of biotechnologically important yeasts.</title>
        <authorList>
            <consortium name="DOE Joint Genome Institute"/>
            <person name="Riley R."/>
            <person name="Haridas S."/>
            <person name="Wolfe K.H."/>
            <person name="Lopes M.R."/>
            <person name="Hittinger C.T."/>
            <person name="Goker M."/>
            <person name="Salamov A."/>
            <person name="Wisecaver J."/>
            <person name="Long T.M."/>
            <person name="Aerts A.L."/>
            <person name="Barry K."/>
            <person name="Choi C."/>
            <person name="Clum A."/>
            <person name="Coughlan A.Y."/>
            <person name="Deshpande S."/>
            <person name="Douglass A.P."/>
            <person name="Hanson S.J."/>
            <person name="Klenk H.-P."/>
            <person name="Labutti K."/>
            <person name="Lapidus A."/>
            <person name="Lindquist E."/>
            <person name="Lipzen A."/>
            <person name="Meier-Kolthoff J.P."/>
            <person name="Ohm R.A."/>
            <person name="Otillar R.P."/>
            <person name="Pangilinan J."/>
            <person name="Peng Y."/>
            <person name="Rokas A."/>
            <person name="Rosa C.A."/>
            <person name="Scheuner C."/>
            <person name="Sibirny A.A."/>
            <person name="Slot J.C."/>
            <person name="Stielow J.B."/>
            <person name="Sun H."/>
            <person name="Kurtzman C.P."/>
            <person name="Blackwell M."/>
            <person name="Grigoriev I.V."/>
            <person name="Jeffries T.W."/>
        </authorList>
    </citation>
    <scope>NUCLEOTIDE SEQUENCE [LARGE SCALE GENOMIC DNA]</scope>
    <source>
        <strain evidence="8">DSM 1968</strain>
    </source>
</reference>
<dbReference type="FunCoup" id="A0A1D2VI91">
    <property type="interactions" value="32"/>
</dbReference>
<dbReference type="GO" id="GO:0005829">
    <property type="term" value="C:cytosol"/>
    <property type="evidence" value="ECO:0007669"/>
    <property type="project" value="TreeGrafter"/>
</dbReference>
<dbReference type="GO" id="GO:0005681">
    <property type="term" value="C:spliceosomal complex"/>
    <property type="evidence" value="ECO:0007669"/>
    <property type="project" value="TreeGrafter"/>
</dbReference>
<evidence type="ECO:0000313" key="8">
    <source>
        <dbReference type="Proteomes" id="UP000095038"/>
    </source>
</evidence>
<dbReference type="AlphaFoldDB" id="A0A1D2VI91"/>
<comment type="similarity">
    <text evidence="3">Belongs to the LOT5 family.</text>
</comment>
<keyword evidence="8" id="KW-1185">Reference proteome</keyword>
<comment type="subcellular location">
    <subcellularLocation>
        <location evidence="2">Cytoplasm</location>
    </subcellularLocation>
    <subcellularLocation>
        <location evidence="1">Nucleus</location>
    </subcellularLocation>
</comment>
<keyword evidence="6" id="KW-0539">Nucleus</keyword>
<dbReference type="GO" id="GO:0000387">
    <property type="term" value="P:spliceosomal snRNP assembly"/>
    <property type="evidence" value="ECO:0007669"/>
    <property type="project" value="TreeGrafter"/>
</dbReference>
<accession>A0A1D2VI91</accession>
<dbReference type="InterPro" id="IPR039924">
    <property type="entry name" value="ICln/Lot5/Saf5"/>
</dbReference>
<dbReference type="GO" id="GO:0045292">
    <property type="term" value="P:mRNA cis splicing, via spliceosome"/>
    <property type="evidence" value="ECO:0007669"/>
    <property type="project" value="TreeGrafter"/>
</dbReference>
<keyword evidence="5" id="KW-0963">Cytoplasm</keyword>
<dbReference type="PANTHER" id="PTHR21399:SF0">
    <property type="entry name" value="METHYLOSOME SUBUNIT PICLN"/>
    <property type="match status" value="1"/>
</dbReference>
<evidence type="ECO:0000256" key="6">
    <source>
        <dbReference type="ARBA" id="ARBA00023242"/>
    </source>
</evidence>
<evidence type="ECO:0000256" key="2">
    <source>
        <dbReference type="ARBA" id="ARBA00004496"/>
    </source>
</evidence>
<organism evidence="7 8">
    <name type="scientific">Ascoidea rubescens DSM 1968</name>
    <dbReference type="NCBI Taxonomy" id="1344418"/>
    <lineage>
        <taxon>Eukaryota</taxon>
        <taxon>Fungi</taxon>
        <taxon>Dikarya</taxon>
        <taxon>Ascomycota</taxon>
        <taxon>Saccharomycotina</taxon>
        <taxon>Saccharomycetes</taxon>
        <taxon>Ascoideaceae</taxon>
        <taxon>Ascoidea</taxon>
    </lineage>
</organism>
<dbReference type="InterPro" id="IPR011993">
    <property type="entry name" value="PH-like_dom_sf"/>
</dbReference>
<dbReference type="Pfam" id="PF03517">
    <property type="entry name" value="Voldacs"/>
    <property type="match status" value="1"/>
</dbReference>
<evidence type="ECO:0000256" key="5">
    <source>
        <dbReference type="ARBA" id="ARBA00022490"/>
    </source>
</evidence>
<dbReference type="PANTHER" id="PTHR21399">
    <property type="entry name" value="CHLORIDE CONDUCTANCE REGULATORY PROTEIN ICLN"/>
    <property type="match status" value="1"/>
</dbReference>
<dbReference type="GeneID" id="30965356"/>